<feature type="compositionally biased region" description="Low complexity" evidence="1">
    <location>
        <begin position="79"/>
        <end position="100"/>
    </location>
</feature>
<accession>A0A917U3T0</accession>
<feature type="compositionally biased region" description="Polar residues" evidence="1">
    <location>
        <begin position="1"/>
        <end position="16"/>
    </location>
</feature>
<feature type="transmembrane region" description="Helical" evidence="2">
    <location>
        <begin position="266"/>
        <end position="292"/>
    </location>
</feature>
<reference evidence="4" key="2">
    <citation type="submission" date="2020-09" db="EMBL/GenBank/DDBJ databases">
        <authorList>
            <person name="Sun Q."/>
            <person name="Zhou Y."/>
        </authorList>
    </citation>
    <scope>NUCLEOTIDE SEQUENCE</scope>
    <source>
        <strain evidence="4">CGMCC 4.7312</strain>
    </source>
</reference>
<name>A0A917U3T0_9ACTN</name>
<evidence type="ECO:0000313" key="5">
    <source>
        <dbReference type="Proteomes" id="UP000608890"/>
    </source>
</evidence>
<feature type="region of interest" description="Disordered" evidence="1">
    <location>
        <begin position="1"/>
        <end position="157"/>
    </location>
</feature>
<protein>
    <recommendedName>
        <fullName evidence="3">DUF3566 domain-containing protein</fullName>
    </recommendedName>
</protein>
<dbReference type="EMBL" id="BMNB01000019">
    <property type="protein sequence ID" value="GGM51214.1"/>
    <property type="molecule type" value="Genomic_DNA"/>
</dbReference>
<keyword evidence="2" id="KW-1133">Transmembrane helix</keyword>
<feature type="transmembrane region" description="Helical" evidence="2">
    <location>
        <begin position="207"/>
        <end position="230"/>
    </location>
</feature>
<sequence>MTETQAKSGNAGTSANPVDEEAAKSGAPAAGRTAVGRATVPADAPAPKFTRAPGMAPPPEKPTDDDGEAVSGEQSGIESADSGSATATPASASADTPSTTQPIGTRPSQSSTGTTGFLPKFGSGTTGTQPRVTGAAAKPDATRSFGTGRPASGGGLPPGVGAAAVGAARVGDAVRAARTSVSSAASRGPRRARLNLKRIDPWSVMKFAFAVSVVLFIVIVVATSVLYLALDAMGVFASVNDSLGDLVNASSGGQGTSGFQITAKGVIFSSALIGLVNVVLFTALATLGAFVYNVCADLVGGIELTLAERD</sequence>
<evidence type="ECO:0000313" key="4">
    <source>
        <dbReference type="EMBL" id="GGM51214.1"/>
    </source>
</evidence>
<evidence type="ECO:0000256" key="1">
    <source>
        <dbReference type="SAM" id="MobiDB-lite"/>
    </source>
</evidence>
<dbReference type="AlphaFoldDB" id="A0A917U3T0"/>
<reference evidence="4" key="1">
    <citation type="journal article" date="2014" name="Int. J. Syst. Evol. Microbiol.">
        <title>Complete genome sequence of Corynebacterium casei LMG S-19264T (=DSM 44701T), isolated from a smear-ripened cheese.</title>
        <authorList>
            <consortium name="US DOE Joint Genome Institute (JGI-PGF)"/>
            <person name="Walter F."/>
            <person name="Albersmeier A."/>
            <person name="Kalinowski J."/>
            <person name="Ruckert C."/>
        </authorList>
    </citation>
    <scope>NUCLEOTIDE SEQUENCE</scope>
    <source>
        <strain evidence="4">CGMCC 4.7312</strain>
    </source>
</reference>
<proteinExistence type="predicted"/>
<gene>
    <name evidence="4" type="ORF">GCM10011608_40150</name>
</gene>
<keyword evidence="5" id="KW-1185">Reference proteome</keyword>
<organism evidence="4 5">
    <name type="scientific">Micromonospora sonchi</name>
    <dbReference type="NCBI Taxonomy" id="1763543"/>
    <lineage>
        <taxon>Bacteria</taxon>
        <taxon>Bacillati</taxon>
        <taxon>Actinomycetota</taxon>
        <taxon>Actinomycetes</taxon>
        <taxon>Micromonosporales</taxon>
        <taxon>Micromonosporaceae</taxon>
        <taxon>Micromonospora</taxon>
    </lineage>
</organism>
<dbReference type="InterPro" id="IPR021949">
    <property type="entry name" value="DUF3566_TM"/>
</dbReference>
<dbReference type="Proteomes" id="UP000608890">
    <property type="component" value="Unassembled WGS sequence"/>
</dbReference>
<feature type="compositionally biased region" description="Polar residues" evidence="1">
    <location>
        <begin position="101"/>
        <end position="115"/>
    </location>
</feature>
<evidence type="ECO:0000259" key="3">
    <source>
        <dbReference type="Pfam" id="PF12089"/>
    </source>
</evidence>
<feature type="domain" description="DUF3566" evidence="3">
    <location>
        <begin position="189"/>
        <end position="308"/>
    </location>
</feature>
<keyword evidence="2" id="KW-0472">Membrane</keyword>
<comment type="caution">
    <text evidence="4">The sequence shown here is derived from an EMBL/GenBank/DDBJ whole genome shotgun (WGS) entry which is preliminary data.</text>
</comment>
<dbReference type="Pfam" id="PF12089">
    <property type="entry name" value="DUF3566"/>
    <property type="match status" value="1"/>
</dbReference>
<evidence type="ECO:0000256" key="2">
    <source>
        <dbReference type="SAM" id="Phobius"/>
    </source>
</evidence>
<keyword evidence="2" id="KW-0812">Transmembrane</keyword>